<feature type="region of interest" description="Disordered" evidence="1">
    <location>
        <begin position="148"/>
        <end position="559"/>
    </location>
</feature>
<evidence type="ECO:0000313" key="3">
    <source>
        <dbReference type="Proteomes" id="UP000654370"/>
    </source>
</evidence>
<feature type="region of interest" description="Disordered" evidence="1">
    <location>
        <begin position="1"/>
        <end position="134"/>
    </location>
</feature>
<feature type="compositionally biased region" description="Basic residues" evidence="1">
    <location>
        <begin position="198"/>
        <end position="207"/>
    </location>
</feature>
<feature type="compositionally biased region" description="Basic residues" evidence="1">
    <location>
        <begin position="404"/>
        <end position="415"/>
    </location>
</feature>
<protein>
    <recommendedName>
        <fullName evidence="4">Btz domain-containing protein</fullName>
    </recommendedName>
</protein>
<feature type="compositionally biased region" description="Basic and acidic residues" evidence="1">
    <location>
        <begin position="39"/>
        <end position="51"/>
    </location>
</feature>
<feature type="compositionally biased region" description="Basic and acidic residues" evidence="1">
    <location>
        <begin position="173"/>
        <end position="191"/>
    </location>
</feature>
<feature type="compositionally biased region" description="Basic and acidic residues" evidence="1">
    <location>
        <begin position="326"/>
        <end position="351"/>
    </location>
</feature>
<name>A0A8H7UHQ0_MORIS</name>
<feature type="compositionally biased region" description="Polar residues" evidence="1">
    <location>
        <begin position="52"/>
        <end position="61"/>
    </location>
</feature>
<keyword evidence="3" id="KW-1185">Reference proteome</keyword>
<dbReference type="EMBL" id="JAEPQZ010000004">
    <property type="protein sequence ID" value="KAG2182137.1"/>
    <property type="molecule type" value="Genomic_DNA"/>
</dbReference>
<comment type="caution">
    <text evidence="2">The sequence shown here is derived from an EMBL/GenBank/DDBJ whole genome shotgun (WGS) entry which is preliminary data.</text>
</comment>
<accession>A0A8H7UHQ0</accession>
<feature type="compositionally biased region" description="Polar residues" evidence="1">
    <location>
        <begin position="213"/>
        <end position="229"/>
    </location>
</feature>
<feature type="compositionally biased region" description="Low complexity" evidence="1">
    <location>
        <begin position="62"/>
        <end position="78"/>
    </location>
</feature>
<feature type="compositionally biased region" description="Basic and acidic residues" evidence="1">
    <location>
        <begin position="456"/>
        <end position="470"/>
    </location>
</feature>
<reference evidence="2" key="1">
    <citation type="submission" date="2020-12" db="EMBL/GenBank/DDBJ databases">
        <title>Metabolic potential, ecology and presence of endohyphal bacteria is reflected in genomic diversity of Mucoromycotina.</title>
        <authorList>
            <person name="Muszewska A."/>
            <person name="Okrasinska A."/>
            <person name="Steczkiewicz K."/>
            <person name="Drgas O."/>
            <person name="Orlowska M."/>
            <person name="Perlinska-Lenart U."/>
            <person name="Aleksandrzak-Piekarczyk T."/>
            <person name="Szatraj K."/>
            <person name="Zielenkiewicz U."/>
            <person name="Pilsyk S."/>
            <person name="Malc E."/>
            <person name="Mieczkowski P."/>
            <person name="Kruszewska J.S."/>
            <person name="Biernat P."/>
            <person name="Pawlowska J."/>
        </authorList>
    </citation>
    <scope>NUCLEOTIDE SEQUENCE</scope>
    <source>
        <strain evidence="2">WA0000067209</strain>
    </source>
</reference>
<feature type="compositionally biased region" description="Polar residues" evidence="1">
    <location>
        <begin position="439"/>
        <end position="455"/>
    </location>
</feature>
<sequence length="733" mass="80721">MSKVQRRRRQGEKKTVSDGEQGSNSEKVMEVPSATASSKADHSNRSSDVDSPHSQPATTDGKSTPTKTNSTPTRSSKSMFEFYNKHHGKGVGKGQARKQAGSPSARSEADKSSTPQFAPAKVHGDTQDTFVTESDGSVAVIDYSALEESETHAAGSPKRENHKFERRNRRGRWKDEHHPNGSDGSFHKEKPAFVPRGGKAHTSRRPSSRQFDRQATTPTKQNDSQTHVSQQEEKAVDTTNEIVLPSTPSPEYFHRGGYRGRSRGDPSFQRGRGGYGRRSFRGGYRGNSRPGYIPSSQGTEPLDKQDEVDQLAESVSNASLASPPDHATKQEEVTTDETKQARLEAHIEAKRQLKREKNKKRRLAKQLSMRAGEHQSDNKESVPEEICKAESEPAETTPSAVAVKPKKVNKSKKSKFQSEKQTSKAAAETTTDEIEPSPDSKSVPSSTAHVQGEVSSSKHEPTVSDIDEKPKRHRKVNRDNSSLTTVPQPFAITNQQAPKLPTMDDNLENQHNDTPTADSGHHRPNQKRYPSRQEDSASVSHAQHDSVPMPQQHIPASVPTPSFMSQPVAFALASPNGGPIPVYTMPFQAMNPAMGDVQGGRQGMFYGPMMGSPAAAVSTSSSAPVPQPTMIDPNMMYMPYDSQQMLMYNPYWYQAMAQQAIPPPNQVWNAANGGQPVDYNNWKQAGHERPHNDSNYHTTTAPGIAYNQHGEQMAYSNDNNNGPQAVYYYPVSY</sequence>
<dbReference type="OrthoDB" id="2441829at2759"/>
<evidence type="ECO:0000313" key="2">
    <source>
        <dbReference type="EMBL" id="KAG2182137.1"/>
    </source>
</evidence>
<evidence type="ECO:0000256" key="1">
    <source>
        <dbReference type="SAM" id="MobiDB-lite"/>
    </source>
</evidence>
<dbReference type="AlphaFoldDB" id="A0A8H7UHQ0"/>
<gene>
    <name evidence="2" type="ORF">INT43_007064</name>
</gene>
<feature type="compositionally biased region" description="Basic residues" evidence="1">
    <location>
        <begin position="1"/>
        <end position="11"/>
    </location>
</feature>
<proteinExistence type="predicted"/>
<evidence type="ECO:0008006" key="4">
    <source>
        <dbReference type="Google" id="ProtNLM"/>
    </source>
</evidence>
<feature type="compositionally biased region" description="Basic and acidic residues" evidence="1">
    <location>
        <begin position="371"/>
        <end position="391"/>
    </location>
</feature>
<dbReference type="Proteomes" id="UP000654370">
    <property type="component" value="Unassembled WGS sequence"/>
</dbReference>
<feature type="compositionally biased region" description="Basic residues" evidence="1">
    <location>
        <begin position="352"/>
        <end position="364"/>
    </location>
</feature>
<organism evidence="2 3">
    <name type="scientific">Mortierella isabellina</name>
    <name type="common">Filamentous fungus</name>
    <name type="synonym">Umbelopsis isabellina</name>
    <dbReference type="NCBI Taxonomy" id="91625"/>
    <lineage>
        <taxon>Eukaryota</taxon>
        <taxon>Fungi</taxon>
        <taxon>Fungi incertae sedis</taxon>
        <taxon>Mucoromycota</taxon>
        <taxon>Mucoromycotina</taxon>
        <taxon>Umbelopsidomycetes</taxon>
        <taxon>Umbelopsidales</taxon>
        <taxon>Umbelopsidaceae</taxon>
        <taxon>Umbelopsis</taxon>
    </lineage>
</organism>
<feature type="compositionally biased region" description="Polar residues" evidence="1">
    <location>
        <begin position="479"/>
        <end position="497"/>
    </location>
</feature>